<dbReference type="AlphaFoldDB" id="A0AAV4MF82"/>
<protein>
    <submittedName>
        <fullName evidence="2">Uncharacterized protein</fullName>
    </submittedName>
</protein>
<keyword evidence="1" id="KW-0472">Membrane</keyword>
<reference evidence="2 3" key="1">
    <citation type="submission" date="2021-06" db="EMBL/GenBank/DDBJ databases">
        <title>Caerostris extrusa draft genome.</title>
        <authorList>
            <person name="Kono N."/>
            <person name="Arakawa K."/>
        </authorList>
    </citation>
    <scope>NUCLEOTIDE SEQUENCE [LARGE SCALE GENOMIC DNA]</scope>
</reference>
<keyword evidence="3" id="KW-1185">Reference proteome</keyword>
<name>A0AAV4MF82_CAEEX</name>
<sequence>MQKTLKSASVYRTHKPNPKSIFPCLGRVIVFLHVFALHSAISSDRLQWILFHVGGSHTGCKKKRQQGNDKWSKSRYCRSECHRVESYEQVDSERPFPFIFPQSSSTVAQHRSPGDAFVKQLSKKSGKKIFAHFW</sequence>
<dbReference type="Proteomes" id="UP001054945">
    <property type="component" value="Unassembled WGS sequence"/>
</dbReference>
<evidence type="ECO:0000313" key="3">
    <source>
        <dbReference type="Proteomes" id="UP001054945"/>
    </source>
</evidence>
<keyword evidence="1" id="KW-1133">Transmembrane helix</keyword>
<dbReference type="EMBL" id="BPLR01002146">
    <property type="protein sequence ID" value="GIX70500.1"/>
    <property type="molecule type" value="Genomic_DNA"/>
</dbReference>
<keyword evidence="1" id="KW-0812">Transmembrane</keyword>
<evidence type="ECO:0000313" key="2">
    <source>
        <dbReference type="EMBL" id="GIX70500.1"/>
    </source>
</evidence>
<evidence type="ECO:0000256" key="1">
    <source>
        <dbReference type="SAM" id="Phobius"/>
    </source>
</evidence>
<proteinExistence type="predicted"/>
<gene>
    <name evidence="2" type="ORF">CEXT_660681</name>
</gene>
<organism evidence="2 3">
    <name type="scientific">Caerostris extrusa</name>
    <name type="common">Bark spider</name>
    <name type="synonym">Caerostris bankana</name>
    <dbReference type="NCBI Taxonomy" id="172846"/>
    <lineage>
        <taxon>Eukaryota</taxon>
        <taxon>Metazoa</taxon>
        <taxon>Ecdysozoa</taxon>
        <taxon>Arthropoda</taxon>
        <taxon>Chelicerata</taxon>
        <taxon>Arachnida</taxon>
        <taxon>Araneae</taxon>
        <taxon>Araneomorphae</taxon>
        <taxon>Entelegynae</taxon>
        <taxon>Araneoidea</taxon>
        <taxon>Araneidae</taxon>
        <taxon>Caerostris</taxon>
    </lineage>
</organism>
<accession>A0AAV4MF82</accession>
<comment type="caution">
    <text evidence="2">The sequence shown here is derived from an EMBL/GenBank/DDBJ whole genome shotgun (WGS) entry which is preliminary data.</text>
</comment>
<feature type="transmembrane region" description="Helical" evidence="1">
    <location>
        <begin position="21"/>
        <end position="41"/>
    </location>
</feature>